<gene>
    <name evidence="1" type="ORF">MLD38_032079</name>
</gene>
<reference evidence="2" key="1">
    <citation type="journal article" date="2023" name="Front. Plant Sci.">
        <title>Chromosomal-level genome assembly of Melastoma candidum provides insights into trichome evolution.</title>
        <authorList>
            <person name="Zhong Y."/>
            <person name="Wu W."/>
            <person name="Sun C."/>
            <person name="Zou P."/>
            <person name="Liu Y."/>
            <person name="Dai S."/>
            <person name="Zhou R."/>
        </authorList>
    </citation>
    <scope>NUCLEOTIDE SEQUENCE [LARGE SCALE GENOMIC DNA]</scope>
</reference>
<protein>
    <submittedName>
        <fullName evidence="1">Uncharacterized protein</fullName>
    </submittedName>
</protein>
<evidence type="ECO:0000313" key="1">
    <source>
        <dbReference type="EMBL" id="KAI4318364.1"/>
    </source>
</evidence>
<proteinExistence type="predicted"/>
<keyword evidence="2" id="KW-1185">Reference proteome</keyword>
<comment type="caution">
    <text evidence="1">The sequence shown here is derived from an EMBL/GenBank/DDBJ whole genome shotgun (WGS) entry which is preliminary data.</text>
</comment>
<dbReference type="EMBL" id="CM042889">
    <property type="protein sequence ID" value="KAI4318364.1"/>
    <property type="molecule type" value="Genomic_DNA"/>
</dbReference>
<evidence type="ECO:0000313" key="2">
    <source>
        <dbReference type="Proteomes" id="UP001057402"/>
    </source>
</evidence>
<accession>A0ACB9M4S3</accession>
<dbReference type="Proteomes" id="UP001057402">
    <property type="component" value="Chromosome 10"/>
</dbReference>
<name>A0ACB9M4S3_9MYRT</name>
<sequence>MGTAHGKLKHDLRPPTPLPLKGDDVGPSADPELDSYESACQDDAELRAFDTNLRTKTGLLIRRLAAGVEVRAMSLASLKETTECLLDMEQDVVKVILGCKTDIWKTPELFDLVEEYFENSLLTLDFLSALDKCLKRTRDSQLLILVALQQFDREEAEGKEPDGKRYARTLEELNRFREAGDPFTDEFFAIFRSVYSHQMATLEKLQSRKTKLDRKMKYIQAWRKVSGVIFATTVAAVIICSVVAAAVAAPAVTAALAAATALPIGSAGKWIDSVLKKHESMVGTQKDAATAMTIGTRMAIWDLDTIKALVEKLEISIDDMVRTADLAVTQEAVMLCVKEMRNKLTDFMKSVDELGMQADKCGRDIRRARTVVLQRIIKNPNATN</sequence>
<organism evidence="1 2">
    <name type="scientific">Melastoma candidum</name>
    <dbReference type="NCBI Taxonomy" id="119954"/>
    <lineage>
        <taxon>Eukaryota</taxon>
        <taxon>Viridiplantae</taxon>
        <taxon>Streptophyta</taxon>
        <taxon>Embryophyta</taxon>
        <taxon>Tracheophyta</taxon>
        <taxon>Spermatophyta</taxon>
        <taxon>Magnoliopsida</taxon>
        <taxon>eudicotyledons</taxon>
        <taxon>Gunneridae</taxon>
        <taxon>Pentapetalae</taxon>
        <taxon>rosids</taxon>
        <taxon>malvids</taxon>
        <taxon>Myrtales</taxon>
        <taxon>Melastomataceae</taxon>
        <taxon>Melastomatoideae</taxon>
        <taxon>Melastomateae</taxon>
        <taxon>Melastoma</taxon>
    </lineage>
</organism>